<evidence type="ECO:0000256" key="6">
    <source>
        <dbReference type="ARBA" id="ARBA00022741"/>
    </source>
</evidence>
<evidence type="ECO:0000256" key="7">
    <source>
        <dbReference type="ARBA" id="ARBA00022842"/>
    </source>
</evidence>
<comment type="cofactor">
    <cofactor evidence="1">
        <name>Mg(2+)</name>
        <dbReference type="ChEBI" id="CHEBI:18420"/>
    </cofactor>
</comment>
<keyword evidence="5" id="KW-0479">Metal-binding</keyword>
<evidence type="ECO:0000313" key="11">
    <source>
        <dbReference type="EMBL" id="QDU84974.1"/>
    </source>
</evidence>
<dbReference type="GO" id="GO:0004810">
    <property type="term" value="F:CCA tRNA nucleotidyltransferase activity"/>
    <property type="evidence" value="ECO:0007669"/>
    <property type="project" value="UniProtKB-EC"/>
</dbReference>
<dbReference type="SUPFAM" id="SSF81891">
    <property type="entry name" value="Poly A polymerase C-terminal region-like"/>
    <property type="match status" value="1"/>
</dbReference>
<protein>
    <submittedName>
        <fullName evidence="11">tRNA nucleotidyltransferase/poly(A) polymerase</fullName>
        <ecNumber evidence="11">2.7.7.72</ecNumber>
    </submittedName>
</protein>
<gene>
    <name evidence="11" type="ORF">Pla163_20940</name>
</gene>
<dbReference type="GO" id="GO:0000166">
    <property type="term" value="F:nucleotide binding"/>
    <property type="evidence" value="ECO:0007669"/>
    <property type="project" value="UniProtKB-KW"/>
</dbReference>
<dbReference type="EC" id="2.7.7.72" evidence="11"/>
<dbReference type="PANTHER" id="PTHR46173:SF1">
    <property type="entry name" value="CCA TRNA NUCLEOTIDYLTRANSFERASE 1, MITOCHONDRIAL"/>
    <property type="match status" value="1"/>
</dbReference>
<proteinExistence type="inferred from homology"/>
<evidence type="ECO:0000256" key="1">
    <source>
        <dbReference type="ARBA" id="ARBA00001946"/>
    </source>
</evidence>
<dbReference type="PANTHER" id="PTHR46173">
    <property type="entry name" value="CCA TRNA NUCLEOTIDYLTRANSFERASE 1, MITOCHONDRIAL"/>
    <property type="match status" value="1"/>
</dbReference>
<reference evidence="11 12" key="1">
    <citation type="submission" date="2019-02" db="EMBL/GenBank/DDBJ databases">
        <title>Deep-cultivation of Planctomycetes and their phenomic and genomic characterization uncovers novel biology.</title>
        <authorList>
            <person name="Wiegand S."/>
            <person name="Jogler M."/>
            <person name="Boedeker C."/>
            <person name="Pinto D."/>
            <person name="Vollmers J."/>
            <person name="Rivas-Marin E."/>
            <person name="Kohn T."/>
            <person name="Peeters S.H."/>
            <person name="Heuer A."/>
            <person name="Rast P."/>
            <person name="Oberbeckmann S."/>
            <person name="Bunk B."/>
            <person name="Jeske O."/>
            <person name="Meyerdierks A."/>
            <person name="Storesund J.E."/>
            <person name="Kallscheuer N."/>
            <person name="Luecker S."/>
            <person name="Lage O.M."/>
            <person name="Pohl T."/>
            <person name="Merkel B.J."/>
            <person name="Hornburger P."/>
            <person name="Mueller R.-W."/>
            <person name="Bruemmer F."/>
            <person name="Labrenz M."/>
            <person name="Spormann A.M."/>
            <person name="Op den Camp H."/>
            <person name="Overmann J."/>
            <person name="Amann R."/>
            <person name="Jetten M.S.M."/>
            <person name="Mascher T."/>
            <person name="Medema M.H."/>
            <person name="Devos D.P."/>
            <person name="Kaster A.-K."/>
            <person name="Ovreas L."/>
            <person name="Rohde M."/>
            <person name="Galperin M.Y."/>
            <person name="Jogler C."/>
        </authorList>
    </citation>
    <scope>NUCLEOTIDE SEQUENCE [LARGE SCALE GENOMIC DNA]</scope>
    <source>
        <strain evidence="11 12">Pla163</strain>
    </source>
</reference>
<evidence type="ECO:0000256" key="3">
    <source>
        <dbReference type="ARBA" id="ARBA00022694"/>
    </source>
</evidence>
<dbReference type="GO" id="GO:0008033">
    <property type="term" value="P:tRNA processing"/>
    <property type="evidence" value="ECO:0007669"/>
    <property type="project" value="UniProtKB-KW"/>
</dbReference>
<name>A0A518D0H9_9BACT</name>
<keyword evidence="7" id="KW-0460">Magnesium</keyword>
<evidence type="ECO:0000256" key="8">
    <source>
        <dbReference type="RuleBase" id="RU003953"/>
    </source>
</evidence>
<keyword evidence="8" id="KW-0694">RNA-binding</keyword>
<evidence type="ECO:0000256" key="2">
    <source>
        <dbReference type="ARBA" id="ARBA00022679"/>
    </source>
</evidence>
<dbReference type="Proteomes" id="UP000319342">
    <property type="component" value="Chromosome"/>
</dbReference>
<keyword evidence="3" id="KW-0819">tRNA processing</keyword>
<dbReference type="Gene3D" id="1.10.3090.10">
    <property type="entry name" value="cca-adding enzyme, domain 2"/>
    <property type="match status" value="1"/>
</dbReference>
<evidence type="ECO:0000256" key="4">
    <source>
        <dbReference type="ARBA" id="ARBA00022695"/>
    </source>
</evidence>
<dbReference type="InterPro" id="IPR002646">
    <property type="entry name" value="PolA_pol_head_dom"/>
</dbReference>
<feature type="domain" description="tRNA nucleotidyltransferase/poly(A) polymerase RNA and SrmB- binding" evidence="10">
    <location>
        <begin position="182"/>
        <end position="231"/>
    </location>
</feature>
<keyword evidence="2 8" id="KW-0808">Transferase</keyword>
<evidence type="ECO:0000256" key="5">
    <source>
        <dbReference type="ARBA" id="ARBA00022723"/>
    </source>
</evidence>
<dbReference type="GO" id="GO:0046872">
    <property type="term" value="F:metal ion binding"/>
    <property type="evidence" value="ECO:0007669"/>
    <property type="project" value="UniProtKB-KW"/>
</dbReference>
<keyword evidence="4 11" id="KW-0548">Nucleotidyltransferase</keyword>
<keyword evidence="6" id="KW-0547">Nucleotide-binding</keyword>
<comment type="similarity">
    <text evidence="8">Belongs to the tRNA nucleotidyltransferase/poly(A) polymerase family.</text>
</comment>
<dbReference type="Gene3D" id="3.30.460.10">
    <property type="entry name" value="Beta Polymerase, domain 2"/>
    <property type="match status" value="1"/>
</dbReference>
<dbReference type="GO" id="GO:0000049">
    <property type="term" value="F:tRNA binding"/>
    <property type="evidence" value="ECO:0007669"/>
    <property type="project" value="TreeGrafter"/>
</dbReference>
<dbReference type="SUPFAM" id="SSF81301">
    <property type="entry name" value="Nucleotidyltransferase"/>
    <property type="match status" value="1"/>
</dbReference>
<feature type="domain" description="Poly A polymerase head" evidence="9">
    <location>
        <begin position="32"/>
        <end position="153"/>
    </location>
</feature>
<evidence type="ECO:0000313" key="12">
    <source>
        <dbReference type="Proteomes" id="UP000319342"/>
    </source>
</evidence>
<dbReference type="InterPro" id="IPR043519">
    <property type="entry name" value="NT_sf"/>
</dbReference>
<sequence length="420" mass="45479">MVQHPRLSDLSDSQVGASTRIAQRLRDAGHQAWLVGGCVRDLALGRRPKDLDIASDARPEEVEALFEHTVDVGREFGTIVVAEFEPSIEVTTFRADGEYRDGRHPEVVAYADTPQEDARRRDFTCNALFLDPLTGEVLDPCGGLEDLEQGRLRAIGDPVARFTEDSLRLLRLVRFACTHDLEPERATLDGARRTAPLLARVARERVLSELSGCFDKGAAARALELLVALDLVGPALGDGAVIDARTLAVARRLPQPCGAATGLALVSSGTRTDDVARASSARVVGQLKPSRELAKQVRGLLEGLEDLRSGASDAALVRRRAQLDQVRWLELARAFDRASVDFEDLAVDVARLERVLAAWPVDRPVPAPQLDAAWIVAAGVAPGPLLGRILEGLVDAQIEGRVTDRSGAEEFVRAQISRAD</sequence>
<dbReference type="OrthoDB" id="9805698at2"/>
<dbReference type="EMBL" id="CP036290">
    <property type="protein sequence ID" value="QDU84974.1"/>
    <property type="molecule type" value="Genomic_DNA"/>
</dbReference>
<organism evidence="11 12">
    <name type="scientific">Rohdeia mirabilis</name>
    <dbReference type="NCBI Taxonomy" id="2528008"/>
    <lineage>
        <taxon>Bacteria</taxon>
        <taxon>Pseudomonadati</taxon>
        <taxon>Planctomycetota</taxon>
        <taxon>Planctomycetia</taxon>
        <taxon>Planctomycetia incertae sedis</taxon>
        <taxon>Rohdeia</taxon>
    </lineage>
</organism>
<evidence type="ECO:0000259" key="9">
    <source>
        <dbReference type="Pfam" id="PF01743"/>
    </source>
</evidence>
<dbReference type="CDD" id="cd05398">
    <property type="entry name" value="NT_ClassII-CCAase"/>
    <property type="match status" value="1"/>
</dbReference>
<dbReference type="InterPro" id="IPR032828">
    <property type="entry name" value="PolyA_RNA-bd"/>
</dbReference>
<dbReference type="Pfam" id="PF12627">
    <property type="entry name" value="PolyA_pol_RNAbd"/>
    <property type="match status" value="1"/>
</dbReference>
<dbReference type="InterPro" id="IPR050264">
    <property type="entry name" value="Bact_CCA-adding_enz_type3_sf"/>
</dbReference>
<accession>A0A518D0H9</accession>
<dbReference type="Pfam" id="PF01743">
    <property type="entry name" value="PolyA_pol"/>
    <property type="match status" value="1"/>
</dbReference>
<dbReference type="RefSeq" id="WP_145187464.1">
    <property type="nucleotide sequence ID" value="NZ_CP036290.1"/>
</dbReference>
<keyword evidence="12" id="KW-1185">Reference proteome</keyword>
<dbReference type="AlphaFoldDB" id="A0A518D0H9"/>
<evidence type="ECO:0000259" key="10">
    <source>
        <dbReference type="Pfam" id="PF12627"/>
    </source>
</evidence>